<name>A0A7H0HFY6_9BURK</name>
<evidence type="ECO:0008006" key="4">
    <source>
        <dbReference type="Google" id="ProtNLM"/>
    </source>
</evidence>
<organism evidence="2 3">
    <name type="scientific">Paenacidovorax monticola</name>
    <dbReference type="NCBI Taxonomy" id="1926868"/>
    <lineage>
        <taxon>Bacteria</taxon>
        <taxon>Pseudomonadati</taxon>
        <taxon>Pseudomonadota</taxon>
        <taxon>Betaproteobacteria</taxon>
        <taxon>Burkholderiales</taxon>
        <taxon>Comamonadaceae</taxon>
        <taxon>Paenacidovorax</taxon>
    </lineage>
</organism>
<dbReference type="RefSeq" id="WP_187736435.1">
    <property type="nucleotide sequence ID" value="NZ_CP060790.1"/>
</dbReference>
<accession>A0A7H0HFY6</accession>
<protein>
    <recommendedName>
        <fullName evidence="4">AlpA family phage regulatory protein</fullName>
    </recommendedName>
</protein>
<evidence type="ECO:0000256" key="1">
    <source>
        <dbReference type="SAM" id="MobiDB-lite"/>
    </source>
</evidence>
<proteinExistence type="predicted"/>
<feature type="region of interest" description="Disordered" evidence="1">
    <location>
        <begin position="78"/>
        <end position="104"/>
    </location>
</feature>
<dbReference type="Proteomes" id="UP000516057">
    <property type="component" value="Chromosome"/>
</dbReference>
<evidence type="ECO:0000313" key="3">
    <source>
        <dbReference type="Proteomes" id="UP000516057"/>
    </source>
</evidence>
<dbReference type="KEGG" id="amon:H9L24_22150"/>
<gene>
    <name evidence="2" type="ORF">H9L24_22150</name>
</gene>
<evidence type="ECO:0000313" key="2">
    <source>
        <dbReference type="EMBL" id="QNP59452.1"/>
    </source>
</evidence>
<dbReference type="EMBL" id="CP060790">
    <property type="protein sequence ID" value="QNP59452.1"/>
    <property type="molecule type" value="Genomic_DNA"/>
</dbReference>
<dbReference type="AlphaFoldDB" id="A0A7H0HFY6"/>
<reference evidence="2 3" key="1">
    <citation type="submission" date="2020-08" db="EMBL/GenBank/DDBJ databases">
        <title>Genome sequence of Acidovorax monticola KACC 19171T.</title>
        <authorList>
            <person name="Hyun D.-W."/>
            <person name="Bae J.-W."/>
        </authorList>
    </citation>
    <scope>NUCLEOTIDE SEQUENCE [LARGE SCALE GENOMIC DNA]</scope>
    <source>
        <strain evidence="2 3">KACC 19171</strain>
    </source>
</reference>
<sequence length="104" mass="11020">MGQIIMNKAQLLEELGIVENTLRALIEQRGFPPPRKMGAKLFWLVAEVVEWLQGCPKAWAAALAARLAPSDGTGHVAYQQGTGGADGRLQSAAGSAHDAKSLPN</sequence>
<keyword evidence="3" id="KW-1185">Reference proteome</keyword>